<dbReference type="SUPFAM" id="SSF53335">
    <property type="entry name" value="S-adenosyl-L-methionine-dependent methyltransferases"/>
    <property type="match status" value="1"/>
</dbReference>
<dbReference type="GO" id="GO:0003677">
    <property type="term" value="F:DNA binding"/>
    <property type="evidence" value="ECO:0007669"/>
    <property type="project" value="InterPro"/>
</dbReference>
<feature type="domain" description="HTH cro/C1-type" evidence="1">
    <location>
        <begin position="5"/>
        <end position="59"/>
    </location>
</feature>
<evidence type="ECO:0000313" key="3">
    <source>
        <dbReference type="Proteomes" id="UP000826793"/>
    </source>
</evidence>
<dbReference type="Proteomes" id="UP000826793">
    <property type="component" value="Unassembled WGS sequence"/>
</dbReference>
<keyword evidence="2" id="KW-0808">Transferase</keyword>
<dbReference type="Gene3D" id="3.40.50.150">
    <property type="entry name" value="Vaccinia Virus protein VP39"/>
    <property type="match status" value="1"/>
</dbReference>
<dbReference type="PANTHER" id="PTHR43861:SF1">
    <property type="entry name" value="TRANS-ACONITATE 2-METHYLTRANSFERASE"/>
    <property type="match status" value="1"/>
</dbReference>
<dbReference type="Pfam" id="PF08241">
    <property type="entry name" value="Methyltransf_11"/>
    <property type="match status" value="1"/>
</dbReference>
<comment type="caution">
    <text evidence="2">The sequence shown here is derived from an EMBL/GenBank/DDBJ whole genome shotgun (WGS) entry which is preliminary data.</text>
</comment>
<dbReference type="AlphaFoldDB" id="A0A9D2SGL0"/>
<evidence type="ECO:0000259" key="1">
    <source>
        <dbReference type="PROSITE" id="PS50943"/>
    </source>
</evidence>
<dbReference type="InterPro" id="IPR010982">
    <property type="entry name" value="Lambda_DNA-bd_dom_sf"/>
</dbReference>
<reference evidence="2" key="2">
    <citation type="submission" date="2021-04" db="EMBL/GenBank/DDBJ databases">
        <authorList>
            <person name="Gilroy R."/>
        </authorList>
    </citation>
    <scope>NUCLEOTIDE SEQUENCE</scope>
    <source>
        <strain evidence="2">CHK185-1770</strain>
    </source>
</reference>
<dbReference type="InterPro" id="IPR029063">
    <property type="entry name" value="SAM-dependent_MTases_sf"/>
</dbReference>
<gene>
    <name evidence="2" type="ORF">H9710_09405</name>
</gene>
<proteinExistence type="predicted"/>
<dbReference type="GO" id="GO:0008757">
    <property type="term" value="F:S-adenosylmethionine-dependent methyltransferase activity"/>
    <property type="evidence" value="ECO:0007669"/>
    <property type="project" value="InterPro"/>
</dbReference>
<dbReference type="PANTHER" id="PTHR43861">
    <property type="entry name" value="TRANS-ACONITATE 2-METHYLTRANSFERASE-RELATED"/>
    <property type="match status" value="1"/>
</dbReference>
<sequence length="316" mass="35246">MGQIIQRYRKKQRISQSELAAHLQISVQAVSKWETGKANPDVMLLPKLAKLLGVNVDALFPGEEEAPSYGETLAFNHSGWNQVAETTWNGTYLPEYGPYTPSEETLCLLGDVRGKAVLELACGGGESLQWMARHGVKELWGLDLSQTRIDQARQRLRSCPQPTHLVCGAMEQNAGFPQGYFDLVYSIYGLGWTMDLDATLTRVAEYLKPGGTFVFSWDNPLLQCVEARGGAYRLTRSYTEEPEIAMEKAGAGLRIRNWKLSSYLNALADHGFLLQRMVEESAYDPKEAEVFQEGKYYSPGKASLLNLSVILKAKKL</sequence>
<dbReference type="InterPro" id="IPR001387">
    <property type="entry name" value="Cro/C1-type_HTH"/>
</dbReference>
<dbReference type="CDD" id="cd02440">
    <property type="entry name" value="AdoMet_MTases"/>
    <property type="match status" value="1"/>
</dbReference>
<dbReference type="Gene3D" id="1.10.260.40">
    <property type="entry name" value="lambda repressor-like DNA-binding domains"/>
    <property type="match status" value="1"/>
</dbReference>
<reference evidence="2" key="1">
    <citation type="journal article" date="2021" name="PeerJ">
        <title>Extensive microbial diversity within the chicken gut microbiome revealed by metagenomics and culture.</title>
        <authorList>
            <person name="Gilroy R."/>
            <person name="Ravi A."/>
            <person name="Getino M."/>
            <person name="Pursley I."/>
            <person name="Horton D.L."/>
            <person name="Alikhan N.F."/>
            <person name="Baker D."/>
            <person name="Gharbi K."/>
            <person name="Hall N."/>
            <person name="Watson M."/>
            <person name="Adriaenssens E.M."/>
            <person name="Foster-Nyarko E."/>
            <person name="Jarju S."/>
            <person name="Secka A."/>
            <person name="Antonio M."/>
            <person name="Oren A."/>
            <person name="Chaudhuri R.R."/>
            <person name="La Ragione R."/>
            <person name="Hildebrand F."/>
            <person name="Pallen M.J."/>
        </authorList>
    </citation>
    <scope>NUCLEOTIDE SEQUENCE</scope>
    <source>
        <strain evidence="2">CHK185-1770</strain>
    </source>
</reference>
<dbReference type="InterPro" id="IPR013216">
    <property type="entry name" value="Methyltransf_11"/>
</dbReference>
<protein>
    <submittedName>
        <fullName evidence="2">Methyltransferase domain-containing protein</fullName>
    </submittedName>
</protein>
<organism evidence="2 3">
    <name type="scientific">Candidatus Acutalibacter pullicola</name>
    <dbReference type="NCBI Taxonomy" id="2838417"/>
    <lineage>
        <taxon>Bacteria</taxon>
        <taxon>Bacillati</taxon>
        <taxon>Bacillota</taxon>
        <taxon>Clostridia</taxon>
        <taxon>Eubacteriales</taxon>
        <taxon>Acutalibacteraceae</taxon>
        <taxon>Acutalibacter</taxon>
    </lineage>
</organism>
<evidence type="ECO:0000313" key="2">
    <source>
        <dbReference type="EMBL" id="HJB98778.1"/>
    </source>
</evidence>
<keyword evidence="2" id="KW-0489">Methyltransferase</keyword>
<dbReference type="CDD" id="cd00093">
    <property type="entry name" value="HTH_XRE"/>
    <property type="match status" value="1"/>
</dbReference>
<accession>A0A9D2SGL0</accession>
<dbReference type="PROSITE" id="PS50943">
    <property type="entry name" value="HTH_CROC1"/>
    <property type="match status" value="1"/>
</dbReference>
<dbReference type="SMART" id="SM00530">
    <property type="entry name" value="HTH_XRE"/>
    <property type="match status" value="1"/>
</dbReference>
<dbReference type="SUPFAM" id="SSF47413">
    <property type="entry name" value="lambda repressor-like DNA-binding domains"/>
    <property type="match status" value="1"/>
</dbReference>
<dbReference type="EMBL" id="DWXG01000080">
    <property type="protein sequence ID" value="HJB98778.1"/>
    <property type="molecule type" value="Genomic_DNA"/>
</dbReference>
<name>A0A9D2SGL0_9FIRM</name>
<dbReference type="Pfam" id="PF01381">
    <property type="entry name" value="HTH_3"/>
    <property type="match status" value="1"/>
</dbReference>
<dbReference type="GO" id="GO:0032259">
    <property type="term" value="P:methylation"/>
    <property type="evidence" value="ECO:0007669"/>
    <property type="project" value="UniProtKB-KW"/>
</dbReference>